<comment type="catalytic activity">
    <reaction evidence="6">
        <text>hydrogencarbonate + H(+) = CO2 + H2O</text>
        <dbReference type="Rhea" id="RHEA:10748"/>
        <dbReference type="ChEBI" id="CHEBI:15377"/>
        <dbReference type="ChEBI" id="CHEBI:15378"/>
        <dbReference type="ChEBI" id="CHEBI:16526"/>
        <dbReference type="ChEBI" id="CHEBI:17544"/>
        <dbReference type="EC" id="4.2.1.1"/>
    </reaction>
</comment>
<dbReference type="SUPFAM" id="SSF51069">
    <property type="entry name" value="Carbonic anhydrase"/>
    <property type="match status" value="1"/>
</dbReference>
<evidence type="ECO:0000259" key="7">
    <source>
        <dbReference type="PROSITE" id="PS51144"/>
    </source>
</evidence>
<dbReference type="SMART" id="SM01057">
    <property type="entry name" value="Carb_anhydrase"/>
    <property type="match status" value="1"/>
</dbReference>
<keyword evidence="3" id="KW-0479">Metal-binding</keyword>
<keyword evidence="4" id="KW-0862">Zinc</keyword>
<name>A0A517VQK9_9PLAN</name>
<evidence type="ECO:0000256" key="4">
    <source>
        <dbReference type="ARBA" id="ARBA00022833"/>
    </source>
</evidence>
<gene>
    <name evidence="8" type="primary">cah</name>
    <name evidence="8" type="ORF">V144x_07050</name>
</gene>
<proteinExistence type="inferred from homology"/>
<dbReference type="Pfam" id="PF00194">
    <property type="entry name" value="Carb_anhydrase"/>
    <property type="match status" value="1"/>
</dbReference>
<dbReference type="EMBL" id="CP037920">
    <property type="protein sequence ID" value="QDT95263.1"/>
    <property type="molecule type" value="Genomic_DNA"/>
</dbReference>
<dbReference type="KEGG" id="gaw:V144x_07050"/>
<organism evidence="8 9">
    <name type="scientific">Gimesia aquarii</name>
    <dbReference type="NCBI Taxonomy" id="2527964"/>
    <lineage>
        <taxon>Bacteria</taxon>
        <taxon>Pseudomonadati</taxon>
        <taxon>Planctomycetota</taxon>
        <taxon>Planctomycetia</taxon>
        <taxon>Planctomycetales</taxon>
        <taxon>Planctomycetaceae</taxon>
        <taxon>Gimesia</taxon>
    </lineage>
</organism>
<dbReference type="InterPro" id="IPR023561">
    <property type="entry name" value="Carbonic_anhydrase_a-class"/>
</dbReference>
<dbReference type="EC" id="4.2.1.1" evidence="2"/>
<dbReference type="PROSITE" id="PS51144">
    <property type="entry name" value="ALPHA_CA_2"/>
    <property type="match status" value="1"/>
</dbReference>
<keyword evidence="5 8" id="KW-0456">Lyase</keyword>
<dbReference type="RefSeq" id="WP_144981396.1">
    <property type="nucleotide sequence ID" value="NZ_CP037920.1"/>
</dbReference>
<dbReference type="AlphaFoldDB" id="A0A517VQK9"/>
<feature type="domain" description="Alpha-carbonic anhydrase" evidence="7">
    <location>
        <begin position="1"/>
        <end position="229"/>
    </location>
</feature>
<dbReference type="GO" id="GO:0004089">
    <property type="term" value="F:carbonate dehydratase activity"/>
    <property type="evidence" value="ECO:0007669"/>
    <property type="project" value="UniProtKB-EC"/>
</dbReference>
<evidence type="ECO:0000313" key="8">
    <source>
        <dbReference type="EMBL" id="QDT95263.1"/>
    </source>
</evidence>
<evidence type="ECO:0000313" key="9">
    <source>
        <dbReference type="Proteomes" id="UP000318704"/>
    </source>
</evidence>
<dbReference type="InterPro" id="IPR041891">
    <property type="entry name" value="Alpha_CA_prokaryot-like"/>
</dbReference>
<evidence type="ECO:0000256" key="6">
    <source>
        <dbReference type="ARBA" id="ARBA00048348"/>
    </source>
</evidence>
<dbReference type="GO" id="GO:0008270">
    <property type="term" value="F:zinc ion binding"/>
    <property type="evidence" value="ECO:0007669"/>
    <property type="project" value="InterPro"/>
</dbReference>
<comment type="similarity">
    <text evidence="1">Belongs to the alpha-carbonic anhydrase family.</text>
</comment>
<protein>
    <recommendedName>
        <fullName evidence="2">carbonic anhydrase</fullName>
        <ecNumber evidence="2">4.2.1.1</ecNumber>
    </recommendedName>
</protein>
<dbReference type="InterPro" id="IPR036398">
    <property type="entry name" value="CA_dom_sf"/>
</dbReference>
<dbReference type="Proteomes" id="UP000318704">
    <property type="component" value="Chromosome"/>
</dbReference>
<sequence length="230" mass="26354">MSESKKHVQSKFWKQQSPINLAKSDSVHVKYPKSFLKFDYQDAPFTGHIEGEHGHENFVLDKVHSGKNLPLLKLGDVKAELVKIHLHTKSEHNLEGKDLDGEIHLIHEIVNPTAGSDLLVVGVFFKESKSPIKSNFFSKWATRTSKGPSTKAKEKDVQIDPRKLLPKTNEWYRYEGSLTSEPYSEIVSWLVFVDSIGVGTEDFKKLKKNAHQPERPVQPINRRFVIRNFQ</sequence>
<dbReference type="CDD" id="cd03124">
    <property type="entry name" value="alpha_CA_prokaryotic_like"/>
    <property type="match status" value="1"/>
</dbReference>
<dbReference type="Gene3D" id="3.10.200.10">
    <property type="entry name" value="Alpha carbonic anhydrase"/>
    <property type="match status" value="1"/>
</dbReference>
<evidence type="ECO:0000256" key="5">
    <source>
        <dbReference type="ARBA" id="ARBA00023239"/>
    </source>
</evidence>
<evidence type="ECO:0000256" key="3">
    <source>
        <dbReference type="ARBA" id="ARBA00022723"/>
    </source>
</evidence>
<accession>A0A517VQK9</accession>
<dbReference type="PANTHER" id="PTHR18952">
    <property type="entry name" value="CARBONIC ANHYDRASE"/>
    <property type="match status" value="1"/>
</dbReference>
<dbReference type="PANTHER" id="PTHR18952:SF265">
    <property type="entry name" value="CARBONIC ANHYDRASE"/>
    <property type="match status" value="1"/>
</dbReference>
<dbReference type="InterPro" id="IPR001148">
    <property type="entry name" value="CA_dom"/>
</dbReference>
<reference evidence="8 9" key="1">
    <citation type="submission" date="2019-03" db="EMBL/GenBank/DDBJ databases">
        <title>Deep-cultivation of Planctomycetes and their phenomic and genomic characterization uncovers novel biology.</title>
        <authorList>
            <person name="Wiegand S."/>
            <person name="Jogler M."/>
            <person name="Boedeker C."/>
            <person name="Pinto D."/>
            <person name="Vollmers J."/>
            <person name="Rivas-Marin E."/>
            <person name="Kohn T."/>
            <person name="Peeters S.H."/>
            <person name="Heuer A."/>
            <person name="Rast P."/>
            <person name="Oberbeckmann S."/>
            <person name="Bunk B."/>
            <person name="Jeske O."/>
            <person name="Meyerdierks A."/>
            <person name="Storesund J.E."/>
            <person name="Kallscheuer N."/>
            <person name="Luecker S."/>
            <person name="Lage O.M."/>
            <person name="Pohl T."/>
            <person name="Merkel B.J."/>
            <person name="Hornburger P."/>
            <person name="Mueller R.-W."/>
            <person name="Bruemmer F."/>
            <person name="Labrenz M."/>
            <person name="Spormann A.M."/>
            <person name="Op den Camp H."/>
            <person name="Overmann J."/>
            <person name="Amann R."/>
            <person name="Jetten M.S.M."/>
            <person name="Mascher T."/>
            <person name="Medema M.H."/>
            <person name="Devos D.P."/>
            <person name="Kaster A.-K."/>
            <person name="Ovreas L."/>
            <person name="Rohde M."/>
            <person name="Galperin M.Y."/>
            <person name="Jogler C."/>
        </authorList>
    </citation>
    <scope>NUCLEOTIDE SEQUENCE [LARGE SCALE GENOMIC DNA]</scope>
    <source>
        <strain evidence="8 9">V144</strain>
    </source>
</reference>
<evidence type="ECO:0000256" key="2">
    <source>
        <dbReference type="ARBA" id="ARBA00012925"/>
    </source>
</evidence>
<evidence type="ECO:0000256" key="1">
    <source>
        <dbReference type="ARBA" id="ARBA00010718"/>
    </source>
</evidence>